<feature type="transmembrane region" description="Helical" evidence="3">
    <location>
        <begin position="151"/>
        <end position="173"/>
    </location>
</feature>
<dbReference type="InterPro" id="IPR000160">
    <property type="entry name" value="GGDEF_dom"/>
</dbReference>
<organism evidence="5 6">
    <name type="scientific">Microbaculum marinum</name>
    <dbReference type="NCBI Taxonomy" id="1764581"/>
    <lineage>
        <taxon>Bacteria</taxon>
        <taxon>Pseudomonadati</taxon>
        <taxon>Pseudomonadota</taxon>
        <taxon>Alphaproteobacteria</taxon>
        <taxon>Hyphomicrobiales</taxon>
        <taxon>Tepidamorphaceae</taxon>
        <taxon>Microbaculum</taxon>
    </lineage>
</organism>
<keyword evidence="5" id="KW-0548">Nucleotidyltransferase</keyword>
<dbReference type="InterPro" id="IPR029787">
    <property type="entry name" value="Nucleotide_cyclase"/>
</dbReference>
<dbReference type="Proteomes" id="UP001378188">
    <property type="component" value="Unassembled WGS sequence"/>
</dbReference>
<keyword evidence="3" id="KW-0472">Membrane</keyword>
<feature type="domain" description="GGDEF" evidence="4">
    <location>
        <begin position="250"/>
        <end position="383"/>
    </location>
</feature>
<evidence type="ECO:0000313" key="6">
    <source>
        <dbReference type="Proteomes" id="UP001378188"/>
    </source>
</evidence>
<dbReference type="RefSeq" id="WP_340332395.1">
    <property type="nucleotide sequence ID" value="NZ_JAZHOF010000013.1"/>
</dbReference>
<feature type="transmembrane region" description="Helical" evidence="3">
    <location>
        <begin position="6"/>
        <end position="27"/>
    </location>
</feature>
<dbReference type="InterPro" id="IPR043128">
    <property type="entry name" value="Rev_trsase/Diguanyl_cyclase"/>
</dbReference>
<gene>
    <name evidence="5" type="ORF">V3328_24675</name>
</gene>
<reference evidence="5 6" key="1">
    <citation type="submission" date="2024-02" db="EMBL/GenBank/DDBJ databases">
        <title>Genome analysis and characterization of Microbaculum marinisediminis sp. nov., isolated from marine sediment.</title>
        <authorList>
            <person name="Du Z.-J."/>
            <person name="Ye Y.-Q."/>
            <person name="Zhang Z.-R."/>
            <person name="Yuan S.-M."/>
            <person name="Zhang X.-Y."/>
        </authorList>
    </citation>
    <scope>NUCLEOTIDE SEQUENCE [LARGE SCALE GENOMIC DNA]</scope>
    <source>
        <strain evidence="5 6">SDUM1044001</strain>
    </source>
</reference>
<dbReference type="PROSITE" id="PS50887">
    <property type="entry name" value="GGDEF"/>
    <property type="match status" value="1"/>
</dbReference>
<keyword evidence="3" id="KW-0812">Transmembrane</keyword>
<dbReference type="GO" id="GO:1902201">
    <property type="term" value="P:negative regulation of bacterial-type flagellum-dependent cell motility"/>
    <property type="evidence" value="ECO:0007669"/>
    <property type="project" value="TreeGrafter"/>
</dbReference>
<comment type="catalytic activity">
    <reaction evidence="2">
        <text>2 GTP = 3',3'-c-di-GMP + 2 diphosphate</text>
        <dbReference type="Rhea" id="RHEA:24898"/>
        <dbReference type="ChEBI" id="CHEBI:33019"/>
        <dbReference type="ChEBI" id="CHEBI:37565"/>
        <dbReference type="ChEBI" id="CHEBI:58805"/>
        <dbReference type="EC" id="2.7.7.65"/>
    </reaction>
</comment>
<dbReference type="AlphaFoldDB" id="A0AAW9S0J6"/>
<sequence length="386" mass="41796">MQLDYATIYVMAVTFCVPLAIVLFVAWRGNRAEPALAWWSGTFAVTIVGLSLLGLRGLIPDLITIDFANALVLLGAAFGLVGARAFNGRTTPILLIFLPPGLWAFACRIPEFYDSMSWRVAGYSLIHSAVAAAIAIEFWRGRADRLKSRYMLVGACLLLSAFYASRIVFAYLMPMGEPRQYSDTSIWFALTILGPTIVGAMIAILVVTIAKERVEAEQRYLAEIDPLTLVPNRGATLTRARASIAAPKCRSAAVLLFDLDHFKQINDRYGHPAGDEVLRTFAMVAAGQLREEDIFGRIGGEEFLALLTNADQDGAIAAAERIRAAFSVIRIEGSSARIPATVSIGIAVADETGLDIDLLLGTADKALYRAKESGRNQVHAVRSAAA</sequence>
<dbReference type="SMART" id="SM00267">
    <property type="entry name" value="GGDEF"/>
    <property type="match status" value="1"/>
</dbReference>
<dbReference type="FunFam" id="3.30.70.270:FF:000001">
    <property type="entry name" value="Diguanylate cyclase domain protein"/>
    <property type="match status" value="1"/>
</dbReference>
<evidence type="ECO:0000259" key="4">
    <source>
        <dbReference type="PROSITE" id="PS50887"/>
    </source>
</evidence>
<dbReference type="SUPFAM" id="SSF55073">
    <property type="entry name" value="Nucleotide cyclase"/>
    <property type="match status" value="1"/>
</dbReference>
<dbReference type="GO" id="GO:0005886">
    <property type="term" value="C:plasma membrane"/>
    <property type="evidence" value="ECO:0007669"/>
    <property type="project" value="TreeGrafter"/>
</dbReference>
<name>A0AAW9S0J6_9HYPH</name>
<feature type="transmembrane region" description="Helical" evidence="3">
    <location>
        <begin position="185"/>
        <end position="210"/>
    </location>
</feature>
<evidence type="ECO:0000256" key="3">
    <source>
        <dbReference type="SAM" id="Phobius"/>
    </source>
</evidence>
<dbReference type="GO" id="GO:0043709">
    <property type="term" value="P:cell adhesion involved in single-species biofilm formation"/>
    <property type="evidence" value="ECO:0007669"/>
    <property type="project" value="TreeGrafter"/>
</dbReference>
<protein>
    <recommendedName>
        <fullName evidence="1">diguanylate cyclase</fullName>
        <ecNumber evidence="1">2.7.7.65</ecNumber>
    </recommendedName>
</protein>
<proteinExistence type="predicted"/>
<evidence type="ECO:0000313" key="5">
    <source>
        <dbReference type="EMBL" id="MEJ8574695.1"/>
    </source>
</evidence>
<dbReference type="CDD" id="cd01949">
    <property type="entry name" value="GGDEF"/>
    <property type="match status" value="1"/>
</dbReference>
<feature type="transmembrane region" description="Helical" evidence="3">
    <location>
        <begin position="36"/>
        <end position="55"/>
    </location>
</feature>
<feature type="transmembrane region" description="Helical" evidence="3">
    <location>
        <begin position="93"/>
        <end position="113"/>
    </location>
</feature>
<comment type="caution">
    <text evidence="5">The sequence shown here is derived from an EMBL/GenBank/DDBJ whole genome shotgun (WGS) entry which is preliminary data.</text>
</comment>
<dbReference type="NCBIfam" id="TIGR00254">
    <property type="entry name" value="GGDEF"/>
    <property type="match status" value="1"/>
</dbReference>
<dbReference type="GO" id="GO:0052621">
    <property type="term" value="F:diguanylate cyclase activity"/>
    <property type="evidence" value="ECO:0007669"/>
    <property type="project" value="UniProtKB-EC"/>
</dbReference>
<keyword evidence="5" id="KW-0808">Transferase</keyword>
<dbReference type="PANTHER" id="PTHR45138:SF9">
    <property type="entry name" value="DIGUANYLATE CYCLASE DGCM-RELATED"/>
    <property type="match status" value="1"/>
</dbReference>
<dbReference type="EMBL" id="JAZHOF010000013">
    <property type="protein sequence ID" value="MEJ8574695.1"/>
    <property type="molecule type" value="Genomic_DNA"/>
</dbReference>
<accession>A0AAW9S0J6</accession>
<keyword evidence="6" id="KW-1185">Reference proteome</keyword>
<feature type="transmembrane region" description="Helical" evidence="3">
    <location>
        <begin position="67"/>
        <end position="86"/>
    </location>
</feature>
<dbReference type="PANTHER" id="PTHR45138">
    <property type="entry name" value="REGULATORY COMPONENTS OF SENSORY TRANSDUCTION SYSTEM"/>
    <property type="match status" value="1"/>
</dbReference>
<dbReference type="EC" id="2.7.7.65" evidence="1"/>
<evidence type="ECO:0000256" key="2">
    <source>
        <dbReference type="ARBA" id="ARBA00034247"/>
    </source>
</evidence>
<dbReference type="Gene3D" id="3.30.70.270">
    <property type="match status" value="1"/>
</dbReference>
<evidence type="ECO:0000256" key="1">
    <source>
        <dbReference type="ARBA" id="ARBA00012528"/>
    </source>
</evidence>
<keyword evidence="3" id="KW-1133">Transmembrane helix</keyword>
<feature type="transmembrane region" description="Helical" evidence="3">
    <location>
        <begin position="119"/>
        <end position="139"/>
    </location>
</feature>
<dbReference type="InterPro" id="IPR050469">
    <property type="entry name" value="Diguanylate_Cyclase"/>
</dbReference>
<dbReference type="Pfam" id="PF00990">
    <property type="entry name" value="GGDEF"/>
    <property type="match status" value="1"/>
</dbReference>